<dbReference type="Proteomes" id="UP000005239">
    <property type="component" value="Unassembled WGS sequence"/>
</dbReference>
<evidence type="ECO:0000256" key="1">
    <source>
        <dbReference type="SAM" id="MobiDB-lite"/>
    </source>
</evidence>
<organism evidence="3 4">
    <name type="scientific">Pristionchus pacificus</name>
    <name type="common">Parasitic nematode worm</name>
    <dbReference type="NCBI Taxonomy" id="54126"/>
    <lineage>
        <taxon>Eukaryota</taxon>
        <taxon>Metazoa</taxon>
        <taxon>Ecdysozoa</taxon>
        <taxon>Nematoda</taxon>
        <taxon>Chromadorea</taxon>
        <taxon>Rhabditida</taxon>
        <taxon>Rhabditina</taxon>
        <taxon>Diplogasteromorpha</taxon>
        <taxon>Diplogasteroidea</taxon>
        <taxon>Neodiplogasteridae</taxon>
        <taxon>Pristionchus</taxon>
    </lineage>
</organism>
<reference evidence="3" key="2">
    <citation type="submission" date="2022-06" db="UniProtKB">
        <authorList>
            <consortium name="EnsemblMetazoa"/>
        </authorList>
    </citation>
    <scope>IDENTIFICATION</scope>
    <source>
        <strain evidence="3">PS312</strain>
    </source>
</reference>
<accession>A0A8R1U9X6</accession>
<dbReference type="InterPro" id="IPR006583">
    <property type="entry name" value="PAN-3_domain"/>
</dbReference>
<dbReference type="EnsemblMetazoa" id="PPA11067.1">
    <property type="protein sequence ID" value="PPA11067.1"/>
    <property type="gene ID" value="WBGene00100621"/>
</dbReference>
<gene>
    <name evidence="3" type="primary">WBGene00100621</name>
</gene>
<dbReference type="GO" id="GO:0009653">
    <property type="term" value="P:anatomical structure morphogenesis"/>
    <property type="evidence" value="ECO:0000318"/>
    <property type="project" value="GO_Central"/>
</dbReference>
<dbReference type="CDD" id="cd01099">
    <property type="entry name" value="PAN_AP_HGF"/>
    <property type="match status" value="2"/>
</dbReference>
<evidence type="ECO:0000313" key="4">
    <source>
        <dbReference type="Proteomes" id="UP000005239"/>
    </source>
</evidence>
<dbReference type="Pfam" id="PF08277">
    <property type="entry name" value="PAN_3"/>
    <property type="match status" value="1"/>
</dbReference>
<keyword evidence="2" id="KW-1133">Transmembrane helix</keyword>
<accession>A0A2A6BKX0</accession>
<sequence length="558" mass="61901">MFTVGMAKIDVDKDGFPQYPYVYFTEEDMGSKKENKWTRKQKAIGGGIFLVVLLIFSYGLSRSYANADIYSTTNRYAEAPFILKGVTQMPAIENASVVTPEAGVNTTAPTPSTNARNKRNVAAFNSMIEKMEALKGPYTCFTRSRQMLLIGFAEDVVEDVSTLETCLGYCKKPPPPVTGYECKSVMYYHNEQECILNTESHHTKPELFIPQEDNFKVDYFDVTRNLKTKTCPKAKDNSKGEGWTSKVFQLEVLPAGGHLSKMADTNCDMFESSQPSYISLANDSDHTQAKKWTKTPKALAGGALFGVILIAVVLVIISTKADTPDVPATTTTLAPTSSSTSTAHSTATTARSLRCKFENARPNGCTQTAGPGYYPVFVLEHNGTVGHPVISTYPEKFEECWEDCYASHKCDVMLYQNKNCTIFYIGHDAPTPGATVISKRCVKSEHISSAPSTIHFEAFAQKTLVGYASNFYLGCQSPELCLGYCIDAQRNGFKCKSLMYYPDKKHCFINSETRRTKPDAFIDELKDIGVYMDNMMDVDNQAEMKGFLTKESNDKLVA</sequence>
<feature type="transmembrane region" description="Helical" evidence="2">
    <location>
        <begin position="298"/>
        <end position="317"/>
    </location>
</feature>
<dbReference type="InterPro" id="IPR052774">
    <property type="entry name" value="Celegans_DevNeuronal_Protein"/>
</dbReference>
<dbReference type="Pfam" id="PF00024">
    <property type="entry name" value="PAN_1"/>
    <property type="match status" value="2"/>
</dbReference>
<dbReference type="PANTHER" id="PTHR47327">
    <property type="entry name" value="FI18240P1-RELATED"/>
    <property type="match status" value="1"/>
</dbReference>
<dbReference type="InterPro" id="IPR003609">
    <property type="entry name" value="Pan_app"/>
</dbReference>
<feature type="transmembrane region" description="Helical" evidence="2">
    <location>
        <begin position="43"/>
        <end position="61"/>
    </location>
</feature>
<evidence type="ECO:0000256" key="2">
    <source>
        <dbReference type="SAM" id="Phobius"/>
    </source>
</evidence>
<feature type="compositionally biased region" description="Low complexity" evidence="1">
    <location>
        <begin position="328"/>
        <end position="345"/>
    </location>
</feature>
<keyword evidence="2" id="KW-0812">Transmembrane</keyword>
<proteinExistence type="predicted"/>
<reference evidence="4" key="1">
    <citation type="journal article" date="2008" name="Nat. Genet.">
        <title>The Pristionchus pacificus genome provides a unique perspective on nematode lifestyle and parasitism.</title>
        <authorList>
            <person name="Dieterich C."/>
            <person name="Clifton S.W."/>
            <person name="Schuster L.N."/>
            <person name="Chinwalla A."/>
            <person name="Delehaunty K."/>
            <person name="Dinkelacker I."/>
            <person name="Fulton L."/>
            <person name="Fulton R."/>
            <person name="Godfrey J."/>
            <person name="Minx P."/>
            <person name="Mitreva M."/>
            <person name="Roeseler W."/>
            <person name="Tian H."/>
            <person name="Witte H."/>
            <person name="Yang S.P."/>
            <person name="Wilson R.K."/>
            <person name="Sommer R.J."/>
        </authorList>
    </citation>
    <scope>NUCLEOTIDE SEQUENCE [LARGE SCALE GENOMIC DNA]</scope>
    <source>
        <strain evidence="4">PS312</strain>
    </source>
</reference>
<dbReference type="SUPFAM" id="SSF57414">
    <property type="entry name" value="Hairpin loop containing domain-like"/>
    <property type="match status" value="2"/>
</dbReference>
<name>A0A2A6BKX0_PRIPA</name>
<evidence type="ECO:0000313" key="3">
    <source>
        <dbReference type="EnsemblMetazoa" id="PPA11067.1"/>
    </source>
</evidence>
<keyword evidence="4" id="KW-1185">Reference proteome</keyword>
<protein>
    <submittedName>
        <fullName evidence="3">Uncharacterized protein</fullName>
    </submittedName>
</protein>
<dbReference type="SMART" id="SM00473">
    <property type="entry name" value="PAN_AP"/>
    <property type="match status" value="2"/>
</dbReference>
<dbReference type="PROSITE" id="PS50948">
    <property type="entry name" value="PAN"/>
    <property type="match status" value="1"/>
</dbReference>
<keyword evidence="2" id="KW-0472">Membrane</keyword>
<dbReference type="AlphaFoldDB" id="A0A2A6BKX0"/>
<feature type="region of interest" description="Disordered" evidence="1">
    <location>
        <begin position="326"/>
        <end position="345"/>
    </location>
</feature>
<dbReference type="PANTHER" id="PTHR47327:SF4">
    <property type="entry name" value="APPLE DOMAIN-CONTAINING PROTEIN-RELATED"/>
    <property type="match status" value="1"/>
</dbReference>
<dbReference type="Gene3D" id="3.50.4.10">
    <property type="entry name" value="Hepatocyte Growth Factor"/>
    <property type="match status" value="2"/>
</dbReference>